<evidence type="ECO:0000259" key="3">
    <source>
        <dbReference type="SMART" id="SM00460"/>
    </source>
</evidence>
<comment type="caution">
    <text evidence="4">The sequence shown here is derived from an EMBL/GenBank/DDBJ whole genome shotgun (WGS) entry which is preliminary data.</text>
</comment>
<feature type="compositionally biased region" description="Low complexity" evidence="1">
    <location>
        <begin position="558"/>
        <end position="575"/>
    </location>
</feature>
<dbReference type="SMART" id="SM00460">
    <property type="entry name" value="TGc"/>
    <property type="match status" value="1"/>
</dbReference>
<feature type="compositionally biased region" description="Polar residues" evidence="1">
    <location>
        <begin position="593"/>
        <end position="606"/>
    </location>
</feature>
<feature type="transmembrane region" description="Helical" evidence="2">
    <location>
        <begin position="215"/>
        <end position="238"/>
    </location>
</feature>
<dbReference type="InterPro" id="IPR002931">
    <property type="entry name" value="Transglutaminase-like"/>
</dbReference>
<feature type="transmembrane region" description="Helical" evidence="2">
    <location>
        <begin position="151"/>
        <end position="170"/>
    </location>
</feature>
<feature type="transmembrane region" description="Helical" evidence="2">
    <location>
        <begin position="176"/>
        <end position="194"/>
    </location>
</feature>
<keyword evidence="4" id="KW-0378">Hydrolase</keyword>
<feature type="region of interest" description="Disordered" evidence="1">
    <location>
        <begin position="552"/>
        <end position="606"/>
    </location>
</feature>
<feature type="domain" description="Transglutaminase-like" evidence="3">
    <location>
        <begin position="476"/>
        <end position="545"/>
    </location>
</feature>
<proteinExistence type="predicted"/>
<dbReference type="Gene3D" id="3.10.620.30">
    <property type="match status" value="1"/>
</dbReference>
<dbReference type="InterPro" id="IPR025403">
    <property type="entry name" value="TgpA-like_C"/>
</dbReference>
<dbReference type="InterPro" id="IPR038765">
    <property type="entry name" value="Papain-like_cys_pep_sf"/>
</dbReference>
<evidence type="ECO:0000256" key="2">
    <source>
        <dbReference type="SAM" id="Phobius"/>
    </source>
</evidence>
<dbReference type="PANTHER" id="PTHR42736">
    <property type="entry name" value="PROTEIN-GLUTAMINE GAMMA-GLUTAMYLTRANSFERASE"/>
    <property type="match status" value="1"/>
</dbReference>
<feature type="transmembrane region" description="Helical" evidence="2">
    <location>
        <begin position="647"/>
        <end position="664"/>
    </location>
</feature>
<feature type="transmembrane region" description="Helical" evidence="2">
    <location>
        <begin position="125"/>
        <end position="144"/>
    </location>
</feature>
<accession>A0A4R6SCC2</accession>
<dbReference type="EMBL" id="SNXZ01000003">
    <property type="protein sequence ID" value="TDP97233.1"/>
    <property type="molecule type" value="Genomic_DNA"/>
</dbReference>
<dbReference type="InterPro" id="IPR052901">
    <property type="entry name" value="Bact_TGase-like"/>
</dbReference>
<evidence type="ECO:0000313" key="5">
    <source>
        <dbReference type="Proteomes" id="UP000295444"/>
    </source>
</evidence>
<dbReference type="GO" id="GO:0008233">
    <property type="term" value="F:peptidase activity"/>
    <property type="evidence" value="ECO:0007669"/>
    <property type="project" value="UniProtKB-KW"/>
</dbReference>
<keyword evidence="2" id="KW-0812">Transmembrane</keyword>
<evidence type="ECO:0000313" key="4">
    <source>
        <dbReference type="EMBL" id="TDP97233.1"/>
    </source>
</evidence>
<keyword evidence="2" id="KW-1133">Transmembrane helix</keyword>
<organism evidence="4 5">
    <name type="scientific">Labedaea rhizosphaerae</name>
    <dbReference type="NCBI Taxonomy" id="598644"/>
    <lineage>
        <taxon>Bacteria</taxon>
        <taxon>Bacillati</taxon>
        <taxon>Actinomycetota</taxon>
        <taxon>Actinomycetes</taxon>
        <taxon>Pseudonocardiales</taxon>
        <taxon>Pseudonocardiaceae</taxon>
        <taxon>Labedaea</taxon>
    </lineage>
</organism>
<dbReference type="RefSeq" id="WP_243754119.1">
    <property type="nucleotide sequence ID" value="NZ_SNXZ01000003.1"/>
</dbReference>
<protein>
    <submittedName>
        <fullName evidence="4">Transglutaminase-like putative cysteine protease</fullName>
    </submittedName>
</protein>
<dbReference type="InterPro" id="IPR021878">
    <property type="entry name" value="TgpA_N"/>
</dbReference>
<dbReference type="AlphaFoldDB" id="A0A4R6SCC2"/>
<keyword evidence="2" id="KW-0472">Membrane</keyword>
<sequence>MTSTTKTEPAAAQWSTMTTPMVAALTTLCASTALSGIIVGSRWLGFSLLAVVVVSGLGLLLRGLRVHTLVVGIAQMFAVLCLLVVLFTNSGILGLFPGPSSLHDLGGVLHDSAEIVKVGVPPVPATTPIMCLVVIAIGLVAVLVDTLAVAAAAPAACGLVLLCVYAVPASLSETMLPWWSFMLGAASFALLLAVDGTHRHRLGRNRAAGTATGTAGAASPAALTGVALLLALLAGAGITMVGTIGQLPGNGDGGDGAGTALGIKPFTSLRGMLTHEGNTELFRVRGLGQDDRYLRAVTLTTYDRNGGWKPPTEMPQGVPADGELPPAPGVDPTDATLSAIEVEPINSVDYWVPVYGTPHQISQLPQGIRYDPTTSMVYSEKAQKMPAYIEEADMSEPSAAELRAAGSNYDGLDPHYLQRADVDPQITTLANRLTSGKSTELDKVLAIKNYFDPSNGFVYRTETSQGSDATALADFVFRSKAGYCEQYASSMAVLLRQAGIPSRVALGYTAGFPQGDYRSITTTDAHAWVEVFFPGRGWITFDPTPLSDGRAYTPAYANSTDTGGPDDTSTSTTNTNDDKAPKAEEPLPEDPTNAAQSTTGSTDQQDSGVSLGWTAWVAAVLVLGALIVTASAWLIGKRKPSSARLRTALTVAAYVVWTLALVFALAIVSWWLSALAVIIVALATPRAVRDWRRRARLHRVAGSGRDAADAAWAELLAESVDRGLPVQQADTVRSAARRLVREHNLDEDGKQGMRTMVNVLERSWYGDGTPDPELVKALEEVRTSMRRNAPLAFKAKMLPRSVLRRRGI</sequence>
<feature type="transmembrane region" description="Helical" evidence="2">
    <location>
        <begin position="76"/>
        <end position="96"/>
    </location>
</feature>
<reference evidence="4 5" key="1">
    <citation type="submission" date="2019-03" db="EMBL/GenBank/DDBJ databases">
        <title>Genomic Encyclopedia of Type Strains, Phase IV (KMG-IV): sequencing the most valuable type-strain genomes for metagenomic binning, comparative biology and taxonomic classification.</title>
        <authorList>
            <person name="Goeker M."/>
        </authorList>
    </citation>
    <scope>NUCLEOTIDE SEQUENCE [LARGE SCALE GENOMIC DNA]</scope>
    <source>
        <strain evidence="4 5">DSM 45361</strain>
    </source>
</reference>
<dbReference type="Proteomes" id="UP000295444">
    <property type="component" value="Unassembled WGS sequence"/>
</dbReference>
<dbReference type="GO" id="GO:0006508">
    <property type="term" value="P:proteolysis"/>
    <property type="evidence" value="ECO:0007669"/>
    <property type="project" value="UniProtKB-KW"/>
</dbReference>
<dbReference type="Pfam" id="PF11992">
    <property type="entry name" value="TgpA_N"/>
    <property type="match status" value="1"/>
</dbReference>
<keyword evidence="5" id="KW-1185">Reference proteome</keyword>
<keyword evidence="4" id="KW-0645">Protease</keyword>
<dbReference type="SUPFAM" id="SSF54001">
    <property type="entry name" value="Cysteine proteinases"/>
    <property type="match status" value="1"/>
</dbReference>
<dbReference type="Pfam" id="PF01841">
    <property type="entry name" value="Transglut_core"/>
    <property type="match status" value="1"/>
</dbReference>
<evidence type="ECO:0000256" key="1">
    <source>
        <dbReference type="SAM" id="MobiDB-lite"/>
    </source>
</evidence>
<feature type="transmembrane region" description="Helical" evidence="2">
    <location>
        <begin position="613"/>
        <end position="635"/>
    </location>
</feature>
<feature type="transmembrane region" description="Helical" evidence="2">
    <location>
        <begin position="670"/>
        <end position="688"/>
    </location>
</feature>
<gene>
    <name evidence="4" type="ORF">EV186_103196</name>
</gene>
<dbReference type="PANTHER" id="PTHR42736:SF1">
    <property type="entry name" value="PROTEIN-GLUTAMINE GAMMA-GLUTAMYLTRANSFERASE"/>
    <property type="match status" value="1"/>
</dbReference>
<feature type="transmembrane region" description="Helical" evidence="2">
    <location>
        <begin position="45"/>
        <end position="64"/>
    </location>
</feature>
<name>A0A4R6SCC2_LABRH</name>
<dbReference type="Pfam" id="PF13559">
    <property type="entry name" value="DUF4129"/>
    <property type="match status" value="1"/>
</dbReference>
<feature type="compositionally biased region" description="Basic and acidic residues" evidence="1">
    <location>
        <begin position="576"/>
        <end position="585"/>
    </location>
</feature>